<organism evidence="1">
    <name type="scientific">marine sediment metagenome</name>
    <dbReference type="NCBI Taxonomy" id="412755"/>
    <lineage>
        <taxon>unclassified sequences</taxon>
        <taxon>metagenomes</taxon>
        <taxon>ecological metagenomes</taxon>
    </lineage>
</organism>
<evidence type="ECO:0000313" key="1">
    <source>
        <dbReference type="EMBL" id="KKN88086.1"/>
    </source>
</evidence>
<gene>
    <name evidence="1" type="ORF">LCGC14_0251580</name>
</gene>
<comment type="caution">
    <text evidence="1">The sequence shown here is derived from an EMBL/GenBank/DDBJ whole genome shotgun (WGS) entry which is preliminary data.</text>
</comment>
<protein>
    <submittedName>
        <fullName evidence="1">Uncharacterized protein</fullName>
    </submittedName>
</protein>
<dbReference type="EMBL" id="LAZR01000131">
    <property type="protein sequence ID" value="KKN88086.1"/>
    <property type="molecule type" value="Genomic_DNA"/>
</dbReference>
<name>A0A0F9WPI0_9ZZZZ</name>
<reference evidence="1" key="1">
    <citation type="journal article" date="2015" name="Nature">
        <title>Complex archaea that bridge the gap between prokaryotes and eukaryotes.</title>
        <authorList>
            <person name="Spang A."/>
            <person name="Saw J.H."/>
            <person name="Jorgensen S.L."/>
            <person name="Zaremba-Niedzwiedzka K."/>
            <person name="Martijn J."/>
            <person name="Lind A.E."/>
            <person name="van Eijk R."/>
            <person name="Schleper C."/>
            <person name="Guy L."/>
            <person name="Ettema T.J."/>
        </authorList>
    </citation>
    <scope>NUCLEOTIDE SEQUENCE</scope>
</reference>
<accession>A0A0F9WPI0</accession>
<dbReference type="InterPro" id="IPR056209">
    <property type="entry name" value="SU10_adaptor"/>
</dbReference>
<proteinExistence type="predicted"/>
<dbReference type="AlphaFoldDB" id="A0A0F9WPI0"/>
<dbReference type="Pfam" id="PF24175">
    <property type="entry name" value="SU10_adaptor"/>
    <property type="match status" value="1"/>
</dbReference>
<sequence length="226" mass="25410">MGLETLSGFRESVNHALGEKRQGNERLDRWINDAHVELFAELEINGQRSCGTAPTVVGERELNLPTDFVALLVLKNLTSKKRVIKTSLENFQLLSATAEGSPSRYTRVGDLLSVHPLPKVIETIQMFYVKEPTPLSAGSDVTELPAMYDRVIHLIGLRNALIDLQVDERATFIYQIAQNKLGKLPTEDWLEAQTPQEGIQIARTFRDLQRDAREGLDENFSGRILL</sequence>